<dbReference type="AlphaFoldDB" id="A0A8S0PCE5"/>
<evidence type="ECO:0000313" key="2">
    <source>
        <dbReference type="EMBL" id="CAA2935310.1"/>
    </source>
</evidence>
<sequence>MKTNSLAWIFDFLCAKVVLGLALENPHMIRDRDMDFPKYNLLEAEKRGRNGTVKWETYADGRKLLATNDNTGWKVKARRSKGCSSGGNTVYWYHADDSTVFLHRPFFILATIICLSISTLLL</sequence>
<reference evidence="2 3" key="1">
    <citation type="submission" date="2019-12" db="EMBL/GenBank/DDBJ databases">
        <authorList>
            <person name="Alioto T."/>
            <person name="Alioto T."/>
            <person name="Gomez Garrido J."/>
        </authorList>
    </citation>
    <scope>NUCLEOTIDE SEQUENCE [LARGE SCALE GENOMIC DNA]</scope>
</reference>
<gene>
    <name evidence="2" type="ORF">OLEA9_A095788</name>
</gene>
<keyword evidence="1" id="KW-0812">Transmembrane</keyword>
<keyword evidence="1" id="KW-1133">Transmembrane helix</keyword>
<dbReference type="Gramene" id="OE9A095788T1">
    <property type="protein sequence ID" value="OE9A095788C1"/>
    <property type="gene ID" value="OE9A095788"/>
</dbReference>
<accession>A0A8S0PCE5</accession>
<evidence type="ECO:0000313" key="3">
    <source>
        <dbReference type="Proteomes" id="UP000594638"/>
    </source>
</evidence>
<keyword evidence="1" id="KW-0472">Membrane</keyword>
<feature type="transmembrane region" description="Helical" evidence="1">
    <location>
        <begin position="101"/>
        <end position="121"/>
    </location>
</feature>
<organism evidence="2 3">
    <name type="scientific">Olea europaea subsp. europaea</name>
    <dbReference type="NCBI Taxonomy" id="158383"/>
    <lineage>
        <taxon>Eukaryota</taxon>
        <taxon>Viridiplantae</taxon>
        <taxon>Streptophyta</taxon>
        <taxon>Embryophyta</taxon>
        <taxon>Tracheophyta</taxon>
        <taxon>Spermatophyta</taxon>
        <taxon>Magnoliopsida</taxon>
        <taxon>eudicotyledons</taxon>
        <taxon>Gunneridae</taxon>
        <taxon>Pentapetalae</taxon>
        <taxon>asterids</taxon>
        <taxon>lamiids</taxon>
        <taxon>Lamiales</taxon>
        <taxon>Oleaceae</taxon>
        <taxon>Oleeae</taxon>
        <taxon>Olea</taxon>
    </lineage>
</organism>
<dbReference type="Proteomes" id="UP000594638">
    <property type="component" value="Unassembled WGS sequence"/>
</dbReference>
<proteinExistence type="predicted"/>
<name>A0A8S0PCE5_OLEEU</name>
<keyword evidence="3" id="KW-1185">Reference proteome</keyword>
<dbReference type="EMBL" id="CACTIH010000025">
    <property type="protein sequence ID" value="CAA2935310.1"/>
    <property type="molecule type" value="Genomic_DNA"/>
</dbReference>
<feature type="transmembrane region" description="Helical" evidence="1">
    <location>
        <begin position="6"/>
        <end position="23"/>
    </location>
</feature>
<evidence type="ECO:0000256" key="1">
    <source>
        <dbReference type="SAM" id="Phobius"/>
    </source>
</evidence>
<comment type="caution">
    <text evidence="2">The sequence shown here is derived from an EMBL/GenBank/DDBJ whole genome shotgun (WGS) entry which is preliminary data.</text>
</comment>
<protein>
    <submittedName>
        <fullName evidence="2">Uncharacterized protein</fullName>
    </submittedName>
</protein>